<comment type="caution">
    <text evidence="16">The sequence shown here is derived from an EMBL/GenBank/DDBJ whole genome shotgun (WGS) entry which is preliminary data.</text>
</comment>
<dbReference type="InterPro" id="IPR001775">
    <property type="entry name" value="GspD/PilQ"/>
</dbReference>
<feature type="compositionally biased region" description="Low complexity" evidence="11">
    <location>
        <begin position="377"/>
        <end position="387"/>
    </location>
</feature>
<keyword evidence="3 10" id="KW-0813">Transport</keyword>
<keyword evidence="17" id="KW-1185">Reference proteome</keyword>
<evidence type="ECO:0000256" key="9">
    <source>
        <dbReference type="ARBA" id="ARBA00023237"/>
    </source>
</evidence>
<evidence type="ECO:0000313" key="16">
    <source>
        <dbReference type="EMBL" id="TDR48772.1"/>
    </source>
</evidence>
<evidence type="ECO:0000259" key="14">
    <source>
        <dbReference type="Pfam" id="PF03958"/>
    </source>
</evidence>
<gene>
    <name evidence="16" type="ORF">DFR29_101396</name>
</gene>
<evidence type="ECO:0000256" key="6">
    <source>
        <dbReference type="ARBA" id="ARBA00022729"/>
    </source>
</evidence>
<protein>
    <submittedName>
        <fullName evidence="16">Type II secretion system protein D (GspD)</fullName>
    </submittedName>
</protein>
<feature type="compositionally biased region" description="Polar residues" evidence="11">
    <location>
        <begin position="39"/>
        <end position="49"/>
    </location>
</feature>
<evidence type="ECO:0000256" key="4">
    <source>
        <dbReference type="ARBA" id="ARBA00022452"/>
    </source>
</evidence>
<comment type="similarity">
    <text evidence="2">Belongs to the bacterial secretin family. GSP D subfamily.</text>
</comment>
<evidence type="ECO:0000256" key="1">
    <source>
        <dbReference type="ARBA" id="ARBA00004442"/>
    </source>
</evidence>
<dbReference type="Gene3D" id="3.30.1370.120">
    <property type="match status" value="3"/>
</dbReference>
<feature type="domain" description="Type II/III secretion system secretin-like" evidence="13">
    <location>
        <begin position="556"/>
        <end position="725"/>
    </location>
</feature>
<keyword evidence="4" id="KW-1134">Transmembrane beta strand</keyword>
<dbReference type="InterPro" id="IPR004846">
    <property type="entry name" value="T2SS/T3SS_dom"/>
</dbReference>
<dbReference type="InterPro" id="IPR038591">
    <property type="entry name" value="NolW-like_sf"/>
</dbReference>
<evidence type="ECO:0000256" key="8">
    <source>
        <dbReference type="ARBA" id="ARBA00023136"/>
    </source>
</evidence>
<keyword evidence="5" id="KW-0812">Transmembrane</keyword>
<dbReference type="GO" id="GO:0015627">
    <property type="term" value="C:type II protein secretion system complex"/>
    <property type="evidence" value="ECO:0007669"/>
    <property type="project" value="InterPro"/>
</dbReference>
<evidence type="ECO:0000313" key="17">
    <source>
        <dbReference type="Proteomes" id="UP000295293"/>
    </source>
</evidence>
<dbReference type="PANTHER" id="PTHR30332:SF25">
    <property type="entry name" value="SECRETIN XPSD"/>
    <property type="match status" value="1"/>
</dbReference>
<evidence type="ECO:0000259" key="15">
    <source>
        <dbReference type="Pfam" id="PF21305"/>
    </source>
</evidence>
<sequence>MNGVPPVRLRLFPLCLVALLVALGGCATSNTRPDPEEIVSTQSAPSMTQAEKVLTSGARDEGPISLSGGKKDASANTPKPEIDKGSAVFLNEAAARAPVVTPPDGEGQLTFNFENQPIQAVAKAILGDLLQLNYVIAPGVQGNVSFSTSKPIKSEQAMSILEMLLSWTNNSLVFNEGRYTVLPTKDALPGKLVPRIAPPSAAKGYEVRVFPLRFVSPKEMEKLLKPYAKPDAFISVDTARSMLVLAGTATELVNYQRTIDTFDVDWLKGMSIGVYAVVNVEVAKIMPELDKLFGATGESPMAGMFRFVPIERTNSVIVITPNPDYLAQAEEWLRRLDQGGSENGTQLYVYDVKNVKSIDLADRLNEVFTGQRGSGGSSSRRTSSRGGVAPGLQSVEVRGNNDSSRRAEAAREKQAAANTAGTGGAQAFTIGDDESEVRITAVEENNQILVMGTQSQWGIIQSAIRRLDVEPLQVQIETKILEVILAGKLEYGLKWYLEGLIGTTNGNDGGTSNRFTNSQPGNQQRGLFGSQTKPGADGQNFFYSFINSEIEVAINALQSDGTTKTLSAPSLVVLNNKEARINVGQQLPVVQNYLSGGFNTGTNGVNTGTSYGSVQFRDVGVILTVTPRVNPGGLVYMEVQQEVSNPGTQDPTGNYSVNKREIETEIAVQSGQTILLGGLINESEINSKNGVPGLSRIPILGNLFGSTKRQRDRTELIVLITPRVIGNQSDAGDITKEYQRRFESLPPLKGQGADTLESVFGDPEKKKKPKP</sequence>
<evidence type="ECO:0000256" key="3">
    <source>
        <dbReference type="ARBA" id="ARBA00022448"/>
    </source>
</evidence>
<evidence type="ECO:0000256" key="10">
    <source>
        <dbReference type="RuleBase" id="RU004004"/>
    </source>
</evidence>
<comment type="subcellular location">
    <subcellularLocation>
        <location evidence="1 10">Cell outer membrane</location>
    </subcellularLocation>
</comment>
<dbReference type="PRINTS" id="PR00811">
    <property type="entry name" value="BCTERIALGSPD"/>
</dbReference>
<keyword evidence="7" id="KW-0653">Protein transport</keyword>
<dbReference type="Proteomes" id="UP000295293">
    <property type="component" value="Unassembled WGS sequence"/>
</dbReference>
<keyword evidence="8" id="KW-0472">Membrane</keyword>
<feature type="compositionally biased region" description="Polar residues" evidence="11">
    <location>
        <begin position="514"/>
        <end position="530"/>
    </location>
</feature>
<dbReference type="InterPro" id="IPR049371">
    <property type="entry name" value="GspD-like_N0"/>
</dbReference>
<dbReference type="InterPro" id="IPR013356">
    <property type="entry name" value="T2SS_GspD"/>
</dbReference>
<dbReference type="Pfam" id="PF00263">
    <property type="entry name" value="Secretin"/>
    <property type="match status" value="1"/>
</dbReference>
<dbReference type="InterPro" id="IPR050810">
    <property type="entry name" value="Bact_Secretion_Sys_Channel"/>
</dbReference>
<feature type="signal peptide" evidence="12">
    <location>
        <begin position="1"/>
        <end position="27"/>
    </location>
</feature>
<dbReference type="Pfam" id="PF03958">
    <property type="entry name" value="Secretin_N"/>
    <property type="match status" value="2"/>
</dbReference>
<dbReference type="EMBL" id="SNZH01000001">
    <property type="protein sequence ID" value="TDR48772.1"/>
    <property type="molecule type" value="Genomic_DNA"/>
</dbReference>
<feature type="compositionally biased region" description="Basic and acidic residues" evidence="11">
    <location>
        <begin position="733"/>
        <end position="743"/>
    </location>
</feature>
<evidence type="ECO:0000256" key="5">
    <source>
        <dbReference type="ARBA" id="ARBA00022692"/>
    </source>
</evidence>
<accession>A0A4R6ZAC2</accession>
<evidence type="ECO:0000256" key="2">
    <source>
        <dbReference type="ARBA" id="ARBA00006980"/>
    </source>
</evidence>
<organism evidence="16 17">
    <name type="scientific">Tahibacter aquaticus</name>
    <dbReference type="NCBI Taxonomy" id="520092"/>
    <lineage>
        <taxon>Bacteria</taxon>
        <taxon>Pseudomonadati</taxon>
        <taxon>Pseudomonadota</taxon>
        <taxon>Gammaproteobacteria</taxon>
        <taxon>Lysobacterales</taxon>
        <taxon>Rhodanobacteraceae</taxon>
        <taxon>Tahibacter</taxon>
    </lineage>
</organism>
<dbReference type="NCBIfam" id="TIGR02517">
    <property type="entry name" value="type_II_gspD"/>
    <property type="match status" value="1"/>
</dbReference>
<dbReference type="Pfam" id="PF21305">
    <property type="entry name" value="type_II_gspD_N0"/>
    <property type="match status" value="1"/>
</dbReference>
<feature type="region of interest" description="Disordered" evidence="11">
    <location>
        <begin position="731"/>
        <end position="771"/>
    </location>
</feature>
<feature type="compositionally biased region" description="Basic and acidic residues" evidence="11">
    <location>
        <begin position="403"/>
        <end position="414"/>
    </location>
</feature>
<feature type="region of interest" description="Disordered" evidence="11">
    <location>
        <begin position="369"/>
        <end position="429"/>
    </location>
</feature>
<feature type="region of interest" description="Disordered" evidence="11">
    <location>
        <begin position="30"/>
        <end position="81"/>
    </location>
</feature>
<dbReference type="GO" id="GO:0009279">
    <property type="term" value="C:cell outer membrane"/>
    <property type="evidence" value="ECO:0007669"/>
    <property type="project" value="UniProtKB-SubCell"/>
</dbReference>
<reference evidence="16 17" key="1">
    <citation type="submission" date="2019-03" db="EMBL/GenBank/DDBJ databases">
        <title>Genomic Encyclopedia of Type Strains, Phase IV (KMG-IV): sequencing the most valuable type-strain genomes for metagenomic binning, comparative biology and taxonomic classification.</title>
        <authorList>
            <person name="Goeker M."/>
        </authorList>
    </citation>
    <scope>NUCLEOTIDE SEQUENCE [LARGE SCALE GENOMIC DNA]</scope>
    <source>
        <strain evidence="16 17">DSM 21667</strain>
    </source>
</reference>
<proteinExistence type="inferred from homology"/>
<dbReference type="InterPro" id="IPR005644">
    <property type="entry name" value="NolW-like"/>
</dbReference>
<evidence type="ECO:0000256" key="12">
    <source>
        <dbReference type="SAM" id="SignalP"/>
    </source>
</evidence>
<evidence type="ECO:0000256" key="11">
    <source>
        <dbReference type="SAM" id="MobiDB-lite"/>
    </source>
</evidence>
<feature type="domain" description="NolW-like" evidence="14">
    <location>
        <begin position="274"/>
        <end position="340"/>
    </location>
</feature>
<name>A0A4R6ZAC2_9GAMM</name>
<dbReference type="GO" id="GO:0015628">
    <property type="term" value="P:protein secretion by the type II secretion system"/>
    <property type="evidence" value="ECO:0007669"/>
    <property type="project" value="InterPro"/>
</dbReference>
<keyword evidence="6 12" id="KW-0732">Signal</keyword>
<dbReference type="PANTHER" id="PTHR30332">
    <property type="entry name" value="PROBABLE GENERAL SECRETION PATHWAY PROTEIN D"/>
    <property type="match status" value="1"/>
</dbReference>
<dbReference type="InterPro" id="IPR004845">
    <property type="entry name" value="T2SS_GspD_CS"/>
</dbReference>
<keyword evidence="9" id="KW-0998">Cell outer membrane</keyword>
<dbReference type="PROSITE" id="PS00875">
    <property type="entry name" value="T2SP_D"/>
    <property type="match status" value="1"/>
</dbReference>
<feature type="domain" description="GspD-like N0" evidence="15">
    <location>
        <begin position="112"/>
        <end position="170"/>
    </location>
</feature>
<evidence type="ECO:0000256" key="7">
    <source>
        <dbReference type="ARBA" id="ARBA00022927"/>
    </source>
</evidence>
<evidence type="ECO:0000259" key="13">
    <source>
        <dbReference type="Pfam" id="PF00263"/>
    </source>
</evidence>
<feature type="domain" description="NolW-like" evidence="14">
    <location>
        <begin position="349"/>
        <end position="473"/>
    </location>
</feature>
<feature type="chain" id="PRO_5020300582" evidence="12">
    <location>
        <begin position="28"/>
        <end position="771"/>
    </location>
</feature>
<feature type="region of interest" description="Disordered" evidence="11">
    <location>
        <begin position="507"/>
        <end position="530"/>
    </location>
</feature>
<dbReference type="Gene3D" id="3.55.50.30">
    <property type="match status" value="1"/>
</dbReference>
<dbReference type="OrthoDB" id="9775455at2"/>
<dbReference type="AlphaFoldDB" id="A0A4R6ZAC2"/>